<keyword evidence="1" id="KW-1133">Transmembrane helix</keyword>
<sequence length="64" mass="7156">MKQSSFNRQLTQFVGILIGMGIALFILRGLRIITFLPGGVIGLLFLGAIAIGVLSYLQTKWWRF</sequence>
<dbReference type="KEGG" id="ccur:IAR63_12905"/>
<dbReference type="EMBL" id="CP060822">
    <property type="protein sequence ID" value="QNP28779.1"/>
    <property type="molecule type" value="Genomic_DNA"/>
</dbReference>
<keyword evidence="1" id="KW-0812">Transmembrane</keyword>
<feature type="transmembrane region" description="Helical" evidence="1">
    <location>
        <begin position="12"/>
        <end position="30"/>
    </location>
</feature>
<keyword evidence="3" id="KW-1185">Reference proteome</keyword>
<keyword evidence="1" id="KW-0472">Membrane</keyword>
<dbReference type="RefSeq" id="WP_006277638.1">
    <property type="nucleotide sequence ID" value="NZ_CP060822.1"/>
</dbReference>
<proteinExistence type="predicted"/>
<name>A0A7H0EYB3_9CYAN</name>
<accession>A0A7H0EYB3</accession>
<feature type="transmembrane region" description="Helical" evidence="1">
    <location>
        <begin position="36"/>
        <end position="57"/>
    </location>
</feature>
<organism evidence="2 3">
    <name type="scientific">Cylindrospermopsis curvispora GIHE-G1</name>
    <dbReference type="NCBI Taxonomy" id="2666332"/>
    <lineage>
        <taxon>Bacteria</taxon>
        <taxon>Bacillati</taxon>
        <taxon>Cyanobacteriota</taxon>
        <taxon>Cyanophyceae</taxon>
        <taxon>Nostocales</taxon>
        <taxon>Aphanizomenonaceae</taxon>
        <taxon>Cylindrospermopsis</taxon>
    </lineage>
</organism>
<evidence type="ECO:0000313" key="2">
    <source>
        <dbReference type="EMBL" id="QNP28779.1"/>
    </source>
</evidence>
<dbReference type="AlphaFoldDB" id="A0A7H0EYB3"/>
<dbReference type="GeneID" id="92779717"/>
<evidence type="ECO:0000313" key="3">
    <source>
        <dbReference type="Proteomes" id="UP000516013"/>
    </source>
</evidence>
<dbReference type="Proteomes" id="UP000516013">
    <property type="component" value="Chromosome"/>
</dbReference>
<gene>
    <name evidence="2" type="ORF">IAR63_12905</name>
</gene>
<evidence type="ECO:0000256" key="1">
    <source>
        <dbReference type="SAM" id="Phobius"/>
    </source>
</evidence>
<reference evidence="2 3" key="1">
    <citation type="submission" date="2020-08" db="EMBL/GenBank/DDBJ databases">
        <title>Complete genome sequence of Raphidiopsis curvispora isolated from drinking water reservoir in South Korea.</title>
        <authorList>
            <person name="Jeong J."/>
        </authorList>
    </citation>
    <scope>NUCLEOTIDE SEQUENCE [LARGE SCALE GENOMIC DNA]</scope>
    <source>
        <strain evidence="2 3">GIHE-G1</strain>
    </source>
</reference>
<protein>
    <submittedName>
        <fullName evidence="2">Uncharacterized protein</fullName>
    </submittedName>
</protein>